<protein>
    <submittedName>
        <fullName evidence="1">Uncharacterized protein</fullName>
    </submittedName>
</protein>
<reference evidence="1 2" key="1">
    <citation type="journal article" date="2019" name="Environ. Microbiol.">
        <title>Species interactions and distinct microbial communities in high Arctic permafrost affected cryosols are associated with the CH4 and CO2 gas fluxes.</title>
        <authorList>
            <person name="Altshuler I."/>
            <person name="Hamel J."/>
            <person name="Turney S."/>
            <person name="Magnuson E."/>
            <person name="Levesque R."/>
            <person name="Greer C."/>
            <person name="Whyte L.G."/>
        </authorList>
    </citation>
    <scope>NUCLEOTIDE SEQUENCE [LARGE SCALE GENOMIC DNA]</scope>
    <source>
        <strain evidence="1 2">S9.2P</strain>
    </source>
</reference>
<dbReference type="RefSeq" id="WP_140467990.1">
    <property type="nucleotide sequence ID" value="NZ_RCYZ01000006.1"/>
</dbReference>
<dbReference type="EMBL" id="RCYZ01000006">
    <property type="protein sequence ID" value="TPG64487.1"/>
    <property type="molecule type" value="Genomic_DNA"/>
</dbReference>
<accession>A0A502GQ74</accession>
<organism evidence="1 2">
    <name type="scientific">Hymenobacter nivis</name>
    <dbReference type="NCBI Taxonomy" id="1850093"/>
    <lineage>
        <taxon>Bacteria</taxon>
        <taxon>Pseudomonadati</taxon>
        <taxon>Bacteroidota</taxon>
        <taxon>Cytophagia</taxon>
        <taxon>Cytophagales</taxon>
        <taxon>Hymenobacteraceae</taxon>
        <taxon>Hymenobacter</taxon>
    </lineage>
</organism>
<evidence type="ECO:0000313" key="1">
    <source>
        <dbReference type="EMBL" id="TPG64487.1"/>
    </source>
</evidence>
<dbReference type="AlphaFoldDB" id="A0A502GQ74"/>
<dbReference type="Proteomes" id="UP000317646">
    <property type="component" value="Unassembled WGS sequence"/>
</dbReference>
<gene>
    <name evidence="1" type="ORF">EAH73_15035</name>
</gene>
<comment type="caution">
    <text evidence="1">The sequence shown here is derived from an EMBL/GenBank/DDBJ whole genome shotgun (WGS) entry which is preliminary data.</text>
</comment>
<sequence length="174" mass="17770">MRSTPHQDPTDAAADAADTVAAKATAAADTVAAKAHDAADAASQKLGDAADTVAAKAQDAKAAASQKLGDAADATSKKFDDATAAASKTLDDAVAQGKEWLQNLDLQGIADQIPQSVKDLGAQVADRVRRLSPTQQIVGGALLAFSVGLLATHSSRKARHADAKAGKHYRAKFD</sequence>
<keyword evidence="2" id="KW-1185">Reference proteome</keyword>
<name>A0A502GQ74_9BACT</name>
<proteinExistence type="predicted"/>
<dbReference type="Gene3D" id="1.20.120.20">
    <property type="entry name" value="Apolipoprotein"/>
    <property type="match status" value="1"/>
</dbReference>
<dbReference type="OrthoDB" id="886977at2"/>
<evidence type="ECO:0000313" key="2">
    <source>
        <dbReference type="Proteomes" id="UP000317646"/>
    </source>
</evidence>